<dbReference type="PANTHER" id="PTHR45934:SF7">
    <property type="entry name" value="FAD_NAD(P)-BINDING OXIDOREDUCTASE FAMILY PROTEIN"/>
    <property type="match status" value="1"/>
</dbReference>
<sequence>MKTHHHHHHDIVIVGGGICGLATALALHRKGIRSTVIERSETLRAAGAGIIVHENGWKALEVLGVASTLRLQTPISITSGEVVYVKDGKRESVPSWGEVRAIRRSDLIGTLARELPEDSFLLGYKVVGVQFHPTGDYYPLLYLHDGSVIHAKVVVGCDGLKSVVAKTSLGVDSEGAMPISATRGFSYSPGGHNLGDKFVVHKDVASGSLLGEFPLTPNLLYWFLLRPSTPQDSVACKDKKLIKESSLETVKGYPPEAQATVRNSDEDSLHLSESITYRRPWDLLTKKFRRGTVTVAGDAMHAMGPFLAQGGSTSLEDAVVLADCMAAEILLGRPRVVPMVLALDEYVNLRRKRVFLLSLHTYLLGAIASPSSSRVTKTCCILLKKVLFSDPFEHLLYDCRRP</sequence>
<accession>A0AAV2D2N6</accession>
<feature type="domain" description="FAD-binding" evidence="4">
    <location>
        <begin position="10"/>
        <end position="328"/>
    </location>
</feature>
<dbReference type="InterPro" id="IPR002938">
    <property type="entry name" value="FAD-bd"/>
</dbReference>
<dbReference type="InterPro" id="IPR036188">
    <property type="entry name" value="FAD/NAD-bd_sf"/>
</dbReference>
<gene>
    <name evidence="5" type="ORF">LTRI10_LOCUS9358</name>
</gene>
<dbReference type="EMBL" id="OZ034814">
    <property type="protein sequence ID" value="CAL1362225.1"/>
    <property type="molecule type" value="Genomic_DNA"/>
</dbReference>
<keyword evidence="6" id="KW-1185">Reference proteome</keyword>
<dbReference type="Pfam" id="PF01494">
    <property type="entry name" value="FAD_binding_3"/>
    <property type="match status" value="1"/>
</dbReference>
<dbReference type="SUPFAM" id="SSF51905">
    <property type="entry name" value="FAD/NAD(P)-binding domain"/>
    <property type="match status" value="1"/>
</dbReference>
<keyword evidence="1" id="KW-0560">Oxidoreductase</keyword>
<name>A0AAV2D2N6_9ROSI</name>
<dbReference type="GO" id="GO:0004497">
    <property type="term" value="F:monooxygenase activity"/>
    <property type="evidence" value="ECO:0007669"/>
    <property type="project" value="UniProtKB-KW"/>
</dbReference>
<evidence type="ECO:0000313" key="5">
    <source>
        <dbReference type="EMBL" id="CAL1362225.1"/>
    </source>
</evidence>
<dbReference type="Proteomes" id="UP001497516">
    <property type="component" value="Chromosome 10"/>
</dbReference>
<evidence type="ECO:0000256" key="1">
    <source>
        <dbReference type="ARBA" id="ARBA00023002"/>
    </source>
</evidence>
<dbReference type="InterPro" id="IPR044560">
    <property type="entry name" value="MOase"/>
</dbReference>
<dbReference type="AlphaFoldDB" id="A0AAV2D2N6"/>
<dbReference type="GO" id="GO:0071949">
    <property type="term" value="F:FAD binding"/>
    <property type="evidence" value="ECO:0007669"/>
    <property type="project" value="InterPro"/>
</dbReference>
<evidence type="ECO:0000259" key="4">
    <source>
        <dbReference type="Pfam" id="PF01494"/>
    </source>
</evidence>
<comment type="similarity">
    <text evidence="3">Belongs to the 3-hydroxybenzoate 6-hydroxylase family.</text>
</comment>
<dbReference type="PRINTS" id="PR00420">
    <property type="entry name" value="RNGMNOXGNASE"/>
</dbReference>
<organism evidence="5 6">
    <name type="scientific">Linum trigynum</name>
    <dbReference type="NCBI Taxonomy" id="586398"/>
    <lineage>
        <taxon>Eukaryota</taxon>
        <taxon>Viridiplantae</taxon>
        <taxon>Streptophyta</taxon>
        <taxon>Embryophyta</taxon>
        <taxon>Tracheophyta</taxon>
        <taxon>Spermatophyta</taxon>
        <taxon>Magnoliopsida</taxon>
        <taxon>eudicotyledons</taxon>
        <taxon>Gunneridae</taxon>
        <taxon>Pentapetalae</taxon>
        <taxon>rosids</taxon>
        <taxon>fabids</taxon>
        <taxon>Malpighiales</taxon>
        <taxon>Linaceae</taxon>
        <taxon>Linum</taxon>
    </lineage>
</organism>
<keyword evidence="2" id="KW-0503">Monooxygenase</keyword>
<evidence type="ECO:0000313" key="6">
    <source>
        <dbReference type="Proteomes" id="UP001497516"/>
    </source>
</evidence>
<evidence type="ECO:0000256" key="3">
    <source>
        <dbReference type="ARBA" id="ARBA00024018"/>
    </source>
</evidence>
<dbReference type="PANTHER" id="PTHR45934">
    <property type="entry name" value="FAD/NAD(P)-BINDING OXIDOREDUCTASE FAMILY PROTEIN"/>
    <property type="match status" value="1"/>
</dbReference>
<dbReference type="Gene3D" id="3.50.50.60">
    <property type="entry name" value="FAD/NAD(P)-binding domain"/>
    <property type="match status" value="1"/>
</dbReference>
<reference evidence="5 6" key="1">
    <citation type="submission" date="2024-04" db="EMBL/GenBank/DDBJ databases">
        <authorList>
            <person name="Fracassetti M."/>
        </authorList>
    </citation>
    <scope>NUCLEOTIDE SEQUENCE [LARGE SCALE GENOMIC DNA]</scope>
</reference>
<evidence type="ECO:0000256" key="2">
    <source>
        <dbReference type="ARBA" id="ARBA00023033"/>
    </source>
</evidence>
<protein>
    <recommendedName>
        <fullName evidence="4">FAD-binding domain-containing protein</fullName>
    </recommendedName>
</protein>
<proteinExistence type="inferred from homology"/>